<proteinExistence type="predicted"/>
<dbReference type="Proteomes" id="UP000091956">
    <property type="component" value="Unassembled WGS sequence"/>
</dbReference>
<accession>A0A1B8GHT3</accession>
<name>A0A1B8GHT3_9PEZI</name>
<evidence type="ECO:0000313" key="3">
    <source>
        <dbReference type="Proteomes" id="UP000091956"/>
    </source>
</evidence>
<evidence type="ECO:0000256" key="1">
    <source>
        <dbReference type="SAM" id="MobiDB-lite"/>
    </source>
</evidence>
<reference evidence="2 3" key="1">
    <citation type="submission" date="2016-03" db="EMBL/GenBank/DDBJ databases">
        <title>Comparative genomics of Pseudogymnoascus destructans, the fungus causing white-nose syndrome of bats.</title>
        <authorList>
            <person name="Palmer J.M."/>
            <person name="Drees K.P."/>
            <person name="Foster J.T."/>
            <person name="Lindner D.L."/>
        </authorList>
    </citation>
    <scope>NUCLEOTIDE SEQUENCE [LARGE SCALE GENOMIC DNA]</scope>
    <source>
        <strain evidence="2 3">UAMH 10579</strain>
    </source>
</reference>
<feature type="region of interest" description="Disordered" evidence="1">
    <location>
        <begin position="328"/>
        <end position="362"/>
    </location>
</feature>
<dbReference type="GeneID" id="28838623"/>
<gene>
    <name evidence="2" type="ORF">VE01_05237</name>
</gene>
<dbReference type="STRING" id="342668.A0A1B8GHT3"/>
<evidence type="ECO:0000313" key="2">
    <source>
        <dbReference type="EMBL" id="OBT95413.2"/>
    </source>
</evidence>
<keyword evidence="3" id="KW-1185">Reference proteome</keyword>
<evidence type="ECO:0008006" key="4">
    <source>
        <dbReference type="Google" id="ProtNLM"/>
    </source>
</evidence>
<protein>
    <recommendedName>
        <fullName evidence="4">F-box domain-containing protein</fullName>
    </recommendedName>
</protein>
<organism evidence="2 3">
    <name type="scientific">Pseudogymnoascus verrucosus</name>
    <dbReference type="NCBI Taxonomy" id="342668"/>
    <lineage>
        <taxon>Eukaryota</taxon>
        <taxon>Fungi</taxon>
        <taxon>Dikarya</taxon>
        <taxon>Ascomycota</taxon>
        <taxon>Pezizomycotina</taxon>
        <taxon>Leotiomycetes</taxon>
        <taxon>Thelebolales</taxon>
        <taxon>Thelebolaceae</taxon>
        <taxon>Pseudogymnoascus</taxon>
    </lineage>
</organism>
<sequence length="362" mass="40737">MLSLSDLPPEILSEIATFVGGEYLRDQTERLLLCKAWYRAAHHLAFENVIIDIGPLERCLAESHFPDSLVGTKSLFIRGKPFHKTLRSYNKLMAAKMECIAGRNHNRKGAEMYLRRWWTINMCNLLTSFAKYLPQMADLRSFRVKVPIGSLTSERLDSLRCAATVSLISHLPKTLTSLTIDTPGGPSRFKPQMAQSNHVCPLLLNKEVLPSLRHLAIRSHNICPELCAVDDSRLQTQLQTLIVNLSMAEGGFYAAVNSRYCEEDKYERKPIYPHMKTLAKSVAHRFPAITMMRLLCINPKSPGSLGICYNVLSEREVLLPDDVLWDDVDWDDTDAEPAPPPSEHSDPDDSNIEASYDGSLSP</sequence>
<dbReference type="EMBL" id="KV460235">
    <property type="protein sequence ID" value="OBT95413.2"/>
    <property type="molecule type" value="Genomic_DNA"/>
</dbReference>
<dbReference type="RefSeq" id="XP_018129146.2">
    <property type="nucleotide sequence ID" value="XM_018274702.2"/>
</dbReference>
<dbReference type="AlphaFoldDB" id="A0A1B8GHT3"/>
<reference evidence="3" key="2">
    <citation type="journal article" date="2018" name="Nat. Commun.">
        <title>Extreme sensitivity to ultraviolet light in the fungal pathogen causing white-nose syndrome of bats.</title>
        <authorList>
            <person name="Palmer J.M."/>
            <person name="Drees K.P."/>
            <person name="Foster J.T."/>
            <person name="Lindner D.L."/>
        </authorList>
    </citation>
    <scope>NUCLEOTIDE SEQUENCE [LARGE SCALE GENOMIC DNA]</scope>
    <source>
        <strain evidence="3">UAMH 10579</strain>
    </source>
</reference>